<dbReference type="Pfam" id="PF11954">
    <property type="entry name" value="DUF3471"/>
    <property type="match status" value="1"/>
</dbReference>
<evidence type="ECO:0000259" key="3">
    <source>
        <dbReference type="Pfam" id="PF11954"/>
    </source>
</evidence>
<organism evidence="4 5">
    <name type="scientific">Mucilaginibacter frigoritolerans</name>
    <dbReference type="NCBI Taxonomy" id="652788"/>
    <lineage>
        <taxon>Bacteria</taxon>
        <taxon>Pseudomonadati</taxon>
        <taxon>Bacteroidota</taxon>
        <taxon>Sphingobacteriia</taxon>
        <taxon>Sphingobacteriales</taxon>
        <taxon>Sphingobacteriaceae</taxon>
        <taxon>Mucilaginibacter</taxon>
    </lineage>
</organism>
<keyword evidence="1" id="KW-0732">Signal</keyword>
<dbReference type="Gene3D" id="3.40.710.10">
    <property type="entry name" value="DD-peptidase/beta-lactamase superfamily"/>
    <property type="match status" value="1"/>
</dbReference>
<feature type="domain" description="Beta-lactamase-related" evidence="2">
    <location>
        <begin position="34"/>
        <end position="373"/>
    </location>
</feature>
<dbReference type="EMBL" id="VLLI01000002">
    <property type="protein sequence ID" value="TWJ03328.1"/>
    <property type="molecule type" value="Genomic_DNA"/>
</dbReference>
<evidence type="ECO:0000313" key="5">
    <source>
        <dbReference type="Proteomes" id="UP000317010"/>
    </source>
</evidence>
<dbReference type="PANTHER" id="PTHR46825:SF15">
    <property type="entry name" value="BETA-LACTAMASE-RELATED DOMAIN-CONTAINING PROTEIN"/>
    <property type="match status" value="1"/>
</dbReference>
<evidence type="ECO:0000256" key="1">
    <source>
        <dbReference type="SAM" id="SignalP"/>
    </source>
</evidence>
<dbReference type="InterPro" id="IPR021860">
    <property type="entry name" value="Peptidase_S12_Pab87-rel_C"/>
</dbReference>
<protein>
    <submittedName>
        <fullName evidence="4">CubicO group peptidase (Beta-lactamase class C family)</fullName>
    </submittedName>
</protein>
<evidence type="ECO:0000259" key="2">
    <source>
        <dbReference type="Pfam" id="PF00144"/>
    </source>
</evidence>
<dbReference type="Gene3D" id="2.40.128.600">
    <property type="match status" value="1"/>
</dbReference>
<feature type="domain" description="Peptidase S12 Pab87-related C-terminal" evidence="3">
    <location>
        <begin position="421"/>
        <end position="521"/>
    </location>
</feature>
<feature type="chain" id="PRO_5021847420" evidence="1">
    <location>
        <begin position="26"/>
        <end position="525"/>
    </location>
</feature>
<sequence>MMTFTRHVAVFTLLLLSATVLNLKAQNISPDQLKQLVDRSMRTFNVPGIAVTIVKNGQVVSDRGYGVRSITSGAPVDSNTLFGIASNSKAFTTAALGILVNEGKLRWDDKLIKYIPEFKMYDDYVTKEFTVRDLLTHRSGLGLGAGDLMHTPDSNSFTIKDIIYSLRFIKPETSFRSRYAYDNIFYLVSAELITRLSGMSWGDFIQERIMRPLQMSNSGASYKRVKQTPDIIDGHVEINGREVTTSPGTDSELDAGAGGIYSSAADMGRWMLMQLNNGRYGPDLKQKLFSEAVHKEMWTPQVIIPVSKGGIYNTHFGAYGLGWFLTDVKGYEMVSHTGEDDGMISQVTLFPELDLGITVLSNKDGGGAVRAITDQLTDYYLGIKGIDRIQQWADKVKQYTSNGDRVTDSVFSEAKHRQALASKKENYSKYVGKYRDPWFGDVLITLKNHQLWFSSVRSQQLRGFMIPYKAGTFVVRWINPEIKADAFMIFDREMAGKATHIALKRVSPASSAAYDFQDLDLNRTQ</sequence>
<dbReference type="SUPFAM" id="SSF56601">
    <property type="entry name" value="beta-lactamase/transpeptidase-like"/>
    <property type="match status" value="1"/>
</dbReference>
<name>A0A562UC30_9SPHI</name>
<proteinExistence type="predicted"/>
<dbReference type="AlphaFoldDB" id="A0A562UC30"/>
<dbReference type="Pfam" id="PF00144">
    <property type="entry name" value="Beta-lactamase"/>
    <property type="match status" value="1"/>
</dbReference>
<reference evidence="4 5" key="1">
    <citation type="submission" date="2019-07" db="EMBL/GenBank/DDBJ databases">
        <title>Genomic Encyclopedia of Archaeal and Bacterial Type Strains, Phase II (KMG-II): from individual species to whole genera.</title>
        <authorList>
            <person name="Goeker M."/>
        </authorList>
    </citation>
    <scope>NUCLEOTIDE SEQUENCE [LARGE SCALE GENOMIC DNA]</scope>
    <source>
        <strain evidence="4 5">ATCC BAA-1854</strain>
    </source>
</reference>
<comment type="caution">
    <text evidence="4">The sequence shown here is derived from an EMBL/GenBank/DDBJ whole genome shotgun (WGS) entry which is preliminary data.</text>
</comment>
<dbReference type="InterPro" id="IPR012338">
    <property type="entry name" value="Beta-lactam/transpept-like"/>
</dbReference>
<gene>
    <name evidence="4" type="ORF">JN11_00866</name>
</gene>
<dbReference type="InterPro" id="IPR001466">
    <property type="entry name" value="Beta-lactam-related"/>
</dbReference>
<keyword evidence="5" id="KW-1185">Reference proteome</keyword>
<feature type="signal peptide" evidence="1">
    <location>
        <begin position="1"/>
        <end position="25"/>
    </location>
</feature>
<dbReference type="InterPro" id="IPR050491">
    <property type="entry name" value="AmpC-like"/>
</dbReference>
<accession>A0A562UC30</accession>
<dbReference type="Proteomes" id="UP000317010">
    <property type="component" value="Unassembled WGS sequence"/>
</dbReference>
<evidence type="ECO:0000313" key="4">
    <source>
        <dbReference type="EMBL" id="TWJ03328.1"/>
    </source>
</evidence>
<dbReference type="PANTHER" id="PTHR46825">
    <property type="entry name" value="D-ALANYL-D-ALANINE-CARBOXYPEPTIDASE/ENDOPEPTIDASE AMPH"/>
    <property type="match status" value="1"/>
</dbReference>